<feature type="binding site" evidence="9">
    <location>
        <begin position="125"/>
        <end position="131"/>
    </location>
    <ligand>
        <name>ATP</name>
        <dbReference type="ChEBI" id="CHEBI:30616"/>
    </ligand>
</feature>
<dbReference type="PRINTS" id="PR01020">
    <property type="entry name" value="LPSBIOSNTHSS"/>
</dbReference>
<keyword evidence="3 9" id="KW-0548">Nucleotidyltransferase</keyword>
<gene>
    <name evidence="9 11" type="primary">coaD</name>
    <name evidence="11" type="ORF">AB162_153</name>
</gene>
<dbReference type="HAMAP" id="MF_00151">
    <property type="entry name" value="PPAT_bact"/>
    <property type="match status" value="1"/>
</dbReference>
<dbReference type="SUPFAM" id="SSF52374">
    <property type="entry name" value="Nucleotidylyl transferase"/>
    <property type="match status" value="1"/>
</dbReference>
<feature type="binding site" evidence="9">
    <location>
        <position position="89"/>
    </location>
    <ligand>
        <name>substrate</name>
    </ligand>
</feature>
<dbReference type="InterPro" id="IPR014729">
    <property type="entry name" value="Rossmann-like_a/b/a_fold"/>
</dbReference>
<dbReference type="CDD" id="cd02163">
    <property type="entry name" value="PPAT"/>
    <property type="match status" value="1"/>
</dbReference>
<keyword evidence="4 9" id="KW-0547">Nucleotide-binding</keyword>
<feature type="binding site" evidence="9">
    <location>
        <position position="11"/>
    </location>
    <ligand>
        <name>substrate</name>
    </ligand>
</feature>
<organism evidence="11 12">
    <name type="scientific">Candidatus Palibaumannia cicadellinicola</name>
    <dbReference type="NCBI Taxonomy" id="186490"/>
    <lineage>
        <taxon>Bacteria</taxon>
        <taxon>Pseudomonadati</taxon>
        <taxon>Pseudomonadota</taxon>
        <taxon>Gammaproteobacteria</taxon>
        <taxon>Candidatus Palibaumannia</taxon>
    </lineage>
</organism>
<keyword evidence="1 9" id="KW-0963">Cytoplasm</keyword>
<evidence type="ECO:0000313" key="12">
    <source>
        <dbReference type="Proteomes" id="UP000056466"/>
    </source>
</evidence>
<feature type="binding site" evidence="9">
    <location>
        <position position="100"/>
    </location>
    <ligand>
        <name>ATP</name>
        <dbReference type="ChEBI" id="CHEBI:30616"/>
    </ligand>
</feature>
<comment type="catalytic activity">
    <reaction evidence="8 9">
        <text>(R)-4'-phosphopantetheine + ATP + H(+) = 3'-dephospho-CoA + diphosphate</text>
        <dbReference type="Rhea" id="RHEA:19801"/>
        <dbReference type="ChEBI" id="CHEBI:15378"/>
        <dbReference type="ChEBI" id="CHEBI:30616"/>
        <dbReference type="ChEBI" id="CHEBI:33019"/>
        <dbReference type="ChEBI" id="CHEBI:57328"/>
        <dbReference type="ChEBI" id="CHEBI:61723"/>
        <dbReference type="EC" id="2.7.7.3"/>
    </reaction>
</comment>
<evidence type="ECO:0000256" key="8">
    <source>
        <dbReference type="ARBA" id="ARBA00029346"/>
    </source>
</evidence>
<comment type="subcellular location">
    <subcellularLocation>
        <location evidence="9">Cytoplasm</location>
    </subcellularLocation>
</comment>
<evidence type="ECO:0000256" key="3">
    <source>
        <dbReference type="ARBA" id="ARBA00022695"/>
    </source>
</evidence>
<dbReference type="OrthoDB" id="9806661at2"/>
<feature type="site" description="Transition state stabilizer" evidence="9">
    <location>
        <position position="19"/>
    </location>
</feature>
<comment type="cofactor">
    <cofactor evidence="9">
        <name>Mg(2+)</name>
        <dbReference type="ChEBI" id="CHEBI:18420"/>
    </cofactor>
</comment>
<evidence type="ECO:0000256" key="4">
    <source>
        <dbReference type="ARBA" id="ARBA00022741"/>
    </source>
</evidence>
<dbReference type="UniPathway" id="UPA00241">
    <property type="reaction ID" value="UER00355"/>
</dbReference>
<evidence type="ECO:0000259" key="10">
    <source>
        <dbReference type="Pfam" id="PF01467"/>
    </source>
</evidence>
<feature type="domain" description="Cytidyltransferase-like" evidence="10">
    <location>
        <begin position="7"/>
        <end position="135"/>
    </location>
</feature>
<evidence type="ECO:0000256" key="5">
    <source>
        <dbReference type="ARBA" id="ARBA00022840"/>
    </source>
</evidence>
<dbReference type="PATRIC" id="fig|186490.8.peg.149"/>
<dbReference type="RefSeq" id="WP_053096629.1">
    <property type="nucleotide sequence ID" value="NZ_CP011787.1"/>
</dbReference>
<dbReference type="GO" id="GO:0004595">
    <property type="term" value="F:pantetheine-phosphate adenylyltransferase activity"/>
    <property type="evidence" value="ECO:0007669"/>
    <property type="project" value="UniProtKB-UniRule"/>
</dbReference>
<evidence type="ECO:0000256" key="7">
    <source>
        <dbReference type="ARBA" id="ARBA00022993"/>
    </source>
</evidence>
<dbReference type="GO" id="GO:0005524">
    <property type="term" value="F:ATP binding"/>
    <property type="evidence" value="ECO:0007669"/>
    <property type="project" value="UniProtKB-KW"/>
</dbReference>
<feature type="binding site" evidence="9">
    <location>
        <position position="43"/>
    </location>
    <ligand>
        <name>substrate</name>
    </ligand>
</feature>
<dbReference type="InterPro" id="IPR004821">
    <property type="entry name" value="Cyt_trans-like"/>
</dbReference>
<keyword evidence="2 9" id="KW-0808">Transferase</keyword>
<keyword evidence="5 9" id="KW-0067">ATP-binding</keyword>
<dbReference type="InterPro" id="IPR001980">
    <property type="entry name" value="PPAT"/>
</dbReference>
<dbReference type="AlphaFoldDB" id="A0A0K2BKB6"/>
<dbReference type="Pfam" id="PF01467">
    <property type="entry name" value="CTP_transf_like"/>
    <property type="match status" value="1"/>
</dbReference>
<dbReference type="PANTHER" id="PTHR21342">
    <property type="entry name" value="PHOSPHOPANTETHEINE ADENYLYLTRANSFERASE"/>
    <property type="match status" value="1"/>
</dbReference>
<dbReference type="Proteomes" id="UP000056466">
    <property type="component" value="Chromosome"/>
</dbReference>
<reference evidence="11 12" key="1">
    <citation type="submission" date="2015-06" db="EMBL/GenBank/DDBJ databases">
        <title>Lineage-specific patterns of genome deterioration in obligate symbionts.</title>
        <authorList>
            <person name="Bennett G.M."/>
            <person name="McCutcheon J.P."/>
            <person name="McDonald B.R."/>
            <person name="Moran N.A."/>
        </authorList>
    </citation>
    <scope>NUCLEOTIDE SEQUENCE [LARGE SCALE GENOMIC DNA]</scope>
    <source>
        <strain evidence="11 12">B-GSS</strain>
    </source>
</reference>
<dbReference type="Gene3D" id="3.40.50.620">
    <property type="entry name" value="HUPs"/>
    <property type="match status" value="1"/>
</dbReference>
<dbReference type="NCBIfam" id="TIGR01510">
    <property type="entry name" value="coaD_prev_kdtB"/>
    <property type="match status" value="1"/>
</dbReference>
<feature type="binding site" evidence="9">
    <location>
        <position position="75"/>
    </location>
    <ligand>
        <name>substrate</name>
    </ligand>
</feature>
<evidence type="ECO:0000256" key="6">
    <source>
        <dbReference type="ARBA" id="ARBA00022842"/>
    </source>
</evidence>
<dbReference type="EMBL" id="CP011787">
    <property type="protein sequence ID" value="AKZ65765.1"/>
    <property type="molecule type" value="Genomic_DNA"/>
</dbReference>
<dbReference type="KEGG" id="bcig:AB162_153"/>
<keyword evidence="7 9" id="KW-0173">Coenzyme A biosynthesis</keyword>
<evidence type="ECO:0000256" key="1">
    <source>
        <dbReference type="ARBA" id="ARBA00022490"/>
    </source>
</evidence>
<dbReference type="PANTHER" id="PTHR21342:SF1">
    <property type="entry name" value="PHOSPHOPANTETHEINE ADENYLYLTRANSFERASE"/>
    <property type="match status" value="1"/>
</dbReference>
<accession>A0A0K2BKB6</accession>
<dbReference type="GO" id="GO:0015937">
    <property type="term" value="P:coenzyme A biosynthetic process"/>
    <property type="evidence" value="ECO:0007669"/>
    <property type="project" value="UniProtKB-UniRule"/>
</dbReference>
<evidence type="ECO:0000313" key="11">
    <source>
        <dbReference type="EMBL" id="AKZ65765.1"/>
    </source>
</evidence>
<comment type="function">
    <text evidence="9">Reversibly transfers an adenylyl group from ATP to 4'-phosphopantetheine, yielding dephospho-CoA (dPCoA) and pyrophosphate.</text>
</comment>
<comment type="pathway">
    <text evidence="9">Cofactor biosynthesis; coenzyme A biosynthesis; CoA from (R)-pantothenate: step 4/5.</text>
</comment>
<protein>
    <recommendedName>
        <fullName evidence="9">Phosphopantetheine adenylyltransferase</fullName>
        <ecNumber evidence="9">2.7.7.3</ecNumber>
    </recommendedName>
    <alternativeName>
        <fullName evidence="9">Dephospho-CoA pyrophosphorylase</fullName>
    </alternativeName>
    <alternativeName>
        <fullName evidence="9">Pantetheine-phosphate adenylyltransferase</fullName>
        <shortName evidence="9">PPAT</shortName>
    </alternativeName>
</protein>
<name>A0A0K2BKB6_9GAMM</name>
<feature type="binding site" evidence="9">
    <location>
        <position position="19"/>
    </location>
    <ligand>
        <name>ATP</name>
        <dbReference type="ChEBI" id="CHEBI:30616"/>
    </ligand>
</feature>
<keyword evidence="12" id="KW-1185">Reference proteome</keyword>
<dbReference type="EC" id="2.7.7.3" evidence="9"/>
<feature type="binding site" evidence="9">
    <location>
        <begin position="90"/>
        <end position="92"/>
    </location>
    <ligand>
        <name>ATP</name>
        <dbReference type="ChEBI" id="CHEBI:30616"/>
    </ligand>
</feature>
<proteinExistence type="inferred from homology"/>
<evidence type="ECO:0000256" key="2">
    <source>
        <dbReference type="ARBA" id="ARBA00022679"/>
    </source>
</evidence>
<keyword evidence="6 9" id="KW-0460">Magnesium</keyword>
<comment type="subunit">
    <text evidence="9">Homohexamer.</text>
</comment>
<evidence type="ECO:0000256" key="9">
    <source>
        <dbReference type="HAMAP-Rule" id="MF_00151"/>
    </source>
</evidence>
<dbReference type="NCBIfam" id="TIGR00125">
    <property type="entry name" value="cyt_tran_rel"/>
    <property type="match status" value="1"/>
</dbReference>
<comment type="similarity">
    <text evidence="9">Belongs to the bacterial CoaD family.</text>
</comment>
<sequence length="162" mass="17834">MTTNKAIYPGTFDPLTIGHLDIVTRAAQIFDEVILAIADNPSKLPLFDLNKRVELAIKVTVNLANVTVLGFIGLIANFAQQQEANIIIRGLRSVSDFESEMQMMNINRNFMPGIESVFMMPTQTLSYISSTLVKEVALNGGSVDKLIPALIAKEIKARIKNI</sequence>
<feature type="binding site" evidence="9">
    <location>
        <begin position="11"/>
        <end position="12"/>
    </location>
    <ligand>
        <name>ATP</name>
        <dbReference type="ChEBI" id="CHEBI:30616"/>
    </ligand>
</feature>
<dbReference type="GO" id="GO:0005737">
    <property type="term" value="C:cytoplasm"/>
    <property type="evidence" value="ECO:0007669"/>
    <property type="project" value="UniProtKB-SubCell"/>
</dbReference>